<evidence type="ECO:0000259" key="3">
    <source>
        <dbReference type="Pfam" id="PF02812"/>
    </source>
</evidence>
<dbReference type="Gene3D" id="3.40.50.720">
    <property type="entry name" value="NAD(P)-binding Rossmann-like Domain"/>
    <property type="match status" value="1"/>
</dbReference>
<evidence type="ECO:0000313" key="4">
    <source>
        <dbReference type="EMBL" id="ETW97488.1"/>
    </source>
</evidence>
<keyword evidence="5" id="KW-1185">Reference proteome</keyword>
<keyword evidence="2" id="KW-0560">Oxidoreductase</keyword>
<dbReference type="SUPFAM" id="SSF53223">
    <property type="entry name" value="Aminoacid dehydrogenase-like, N-terminal domain"/>
    <property type="match status" value="1"/>
</dbReference>
<proteinExistence type="inferred from homology"/>
<dbReference type="PRINTS" id="PR00082">
    <property type="entry name" value="GLFDHDRGNASE"/>
</dbReference>
<feature type="domain" description="Glutamate/phenylalanine/leucine/valine/L-tryptophan dehydrogenase dimerisation" evidence="3">
    <location>
        <begin position="39"/>
        <end position="166"/>
    </location>
</feature>
<accession>W4LHA7</accession>
<dbReference type="Proteomes" id="UP000019141">
    <property type="component" value="Unassembled WGS sequence"/>
</dbReference>
<dbReference type="InterPro" id="IPR006095">
    <property type="entry name" value="Glu/Leu/Phe/Val/Trp_DH"/>
</dbReference>
<evidence type="ECO:0000313" key="5">
    <source>
        <dbReference type="Proteomes" id="UP000019141"/>
    </source>
</evidence>
<organism evidence="4 5">
    <name type="scientific">Entotheonella factor</name>
    <dbReference type="NCBI Taxonomy" id="1429438"/>
    <lineage>
        <taxon>Bacteria</taxon>
        <taxon>Pseudomonadati</taxon>
        <taxon>Nitrospinota/Tectimicrobiota group</taxon>
        <taxon>Candidatus Tectimicrobiota</taxon>
        <taxon>Candidatus Entotheonellia</taxon>
        <taxon>Candidatus Entotheonellales</taxon>
        <taxon>Candidatus Entotheonellaceae</taxon>
        <taxon>Candidatus Entotheonella</taxon>
    </lineage>
</organism>
<sequence>MTSNALVQDDPFIIAQQQLALVAERLKLDDGMQQLLRTPNRELTVTFPMIMDDGRTQVFTGYRVQHNVARGPAKGGIRYSPLVNLNEVRALSMWMTWKCAVVNLPFGGAKGGVCCNTKAMSRHEIERLTRRYATEIAFLIGPTSDIPAPAMYTDAQVMAWIMDTYSMHKGYSVPGVVTGKPLSVGGSLGRPEATGRGCVFTILQAAKHLGINIEGLVSGHIC</sequence>
<dbReference type="PATRIC" id="fig|1429438.4.peg.4337"/>
<comment type="similarity">
    <text evidence="1">Belongs to the Glu/Leu/Phe/Val dehydrogenases family.</text>
</comment>
<evidence type="ECO:0000256" key="2">
    <source>
        <dbReference type="ARBA" id="ARBA00023002"/>
    </source>
</evidence>
<dbReference type="AlphaFoldDB" id="W4LHA7"/>
<comment type="caution">
    <text evidence="4">The sequence shown here is derived from an EMBL/GenBank/DDBJ whole genome shotgun (WGS) entry which is preliminary data.</text>
</comment>
<dbReference type="GO" id="GO:0004352">
    <property type="term" value="F:glutamate dehydrogenase (NAD+) activity"/>
    <property type="evidence" value="ECO:0007669"/>
    <property type="project" value="TreeGrafter"/>
</dbReference>
<protein>
    <recommendedName>
        <fullName evidence="3">Glutamate/phenylalanine/leucine/valine/L-tryptophan dehydrogenase dimerisation domain-containing protein</fullName>
    </recommendedName>
</protein>
<dbReference type="EMBL" id="AZHW01000658">
    <property type="protein sequence ID" value="ETW97488.1"/>
    <property type="molecule type" value="Genomic_DNA"/>
</dbReference>
<dbReference type="Gene3D" id="3.40.50.10860">
    <property type="entry name" value="Leucine Dehydrogenase, chain A, domain 1"/>
    <property type="match status" value="1"/>
</dbReference>
<dbReference type="GO" id="GO:0006538">
    <property type="term" value="P:L-glutamate catabolic process"/>
    <property type="evidence" value="ECO:0007669"/>
    <property type="project" value="TreeGrafter"/>
</dbReference>
<dbReference type="Pfam" id="PF02812">
    <property type="entry name" value="ELFV_dehydrog_N"/>
    <property type="match status" value="1"/>
</dbReference>
<name>W4LHA7_ENTF1</name>
<evidence type="ECO:0000256" key="1">
    <source>
        <dbReference type="ARBA" id="ARBA00006382"/>
    </source>
</evidence>
<reference evidence="4 5" key="1">
    <citation type="journal article" date="2014" name="Nature">
        <title>An environmental bacterial taxon with a large and distinct metabolic repertoire.</title>
        <authorList>
            <person name="Wilson M.C."/>
            <person name="Mori T."/>
            <person name="Ruckert C."/>
            <person name="Uria A.R."/>
            <person name="Helf M.J."/>
            <person name="Takada K."/>
            <person name="Gernert C."/>
            <person name="Steffens U.A."/>
            <person name="Heycke N."/>
            <person name="Schmitt S."/>
            <person name="Rinke C."/>
            <person name="Helfrich E.J."/>
            <person name="Brachmann A.O."/>
            <person name="Gurgui C."/>
            <person name="Wakimoto T."/>
            <person name="Kracht M."/>
            <person name="Crusemann M."/>
            <person name="Hentschel U."/>
            <person name="Abe I."/>
            <person name="Matsunaga S."/>
            <person name="Kalinowski J."/>
            <person name="Takeyama H."/>
            <person name="Piel J."/>
        </authorList>
    </citation>
    <scope>NUCLEOTIDE SEQUENCE [LARGE SCALE GENOMIC DNA]</scope>
    <source>
        <strain evidence="5">TSY1</strain>
    </source>
</reference>
<dbReference type="PANTHER" id="PTHR11606:SF13">
    <property type="entry name" value="GLUTAMATE DEHYDROGENASE 1, MITOCHONDRIAL"/>
    <property type="match status" value="1"/>
</dbReference>
<dbReference type="PANTHER" id="PTHR11606">
    <property type="entry name" value="GLUTAMATE DEHYDROGENASE"/>
    <property type="match status" value="1"/>
</dbReference>
<dbReference type="FunFam" id="3.40.50.10860:FF:000003">
    <property type="entry name" value="Glutamate dehydrogenase"/>
    <property type="match status" value="1"/>
</dbReference>
<dbReference type="InterPro" id="IPR006097">
    <property type="entry name" value="Glu/Leu/Phe/Val/Trp_DH_dimer"/>
</dbReference>
<gene>
    <name evidence="4" type="ORF">ETSY1_22475</name>
</gene>
<dbReference type="InterPro" id="IPR046346">
    <property type="entry name" value="Aminoacid_DH-like_N_sf"/>
</dbReference>
<dbReference type="HOGENOM" id="CLU_025763_4_2_7"/>